<dbReference type="AlphaFoldDB" id="A0A397I5G6"/>
<sequence>MDDFETLLANINISNIHPPRDAEECKRIGELDAILIGRATNHLWKISTRLEKLEYVNLAQRIRSR</sequence>
<protein>
    <submittedName>
        <fullName evidence="1">Uncharacterized protein</fullName>
    </submittedName>
</protein>
<gene>
    <name evidence="1" type="ORF">Glove_267g9</name>
</gene>
<evidence type="ECO:0000313" key="2">
    <source>
        <dbReference type="Proteomes" id="UP000266861"/>
    </source>
</evidence>
<proteinExistence type="predicted"/>
<keyword evidence="2" id="KW-1185">Reference proteome</keyword>
<dbReference type="EMBL" id="PQFF01000244">
    <property type="protein sequence ID" value="RHZ70805.1"/>
    <property type="molecule type" value="Genomic_DNA"/>
</dbReference>
<organism evidence="1 2">
    <name type="scientific">Diversispora epigaea</name>
    <dbReference type="NCBI Taxonomy" id="1348612"/>
    <lineage>
        <taxon>Eukaryota</taxon>
        <taxon>Fungi</taxon>
        <taxon>Fungi incertae sedis</taxon>
        <taxon>Mucoromycota</taxon>
        <taxon>Glomeromycotina</taxon>
        <taxon>Glomeromycetes</taxon>
        <taxon>Diversisporales</taxon>
        <taxon>Diversisporaceae</taxon>
        <taxon>Diversispora</taxon>
    </lineage>
</organism>
<evidence type="ECO:0000313" key="1">
    <source>
        <dbReference type="EMBL" id="RHZ70805.1"/>
    </source>
</evidence>
<dbReference type="Proteomes" id="UP000266861">
    <property type="component" value="Unassembled WGS sequence"/>
</dbReference>
<accession>A0A397I5G6</accession>
<name>A0A397I5G6_9GLOM</name>
<reference evidence="1 2" key="1">
    <citation type="submission" date="2018-08" db="EMBL/GenBank/DDBJ databases">
        <title>Genome and evolution of the arbuscular mycorrhizal fungus Diversispora epigaea (formerly Glomus versiforme) and its bacterial endosymbionts.</title>
        <authorList>
            <person name="Sun X."/>
            <person name="Fei Z."/>
            <person name="Harrison M."/>
        </authorList>
    </citation>
    <scope>NUCLEOTIDE SEQUENCE [LARGE SCALE GENOMIC DNA]</scope>
    <source>
        <strain evidence="1 2">IT104</strain>
    </source>
</reference>
<comment type="caution">
    <text evidence="1">The sequence shown here is derived from an EMBL/GenBank/DDBJ whole genome shotgun (WGS) entry which is preliminary data.</text>
</comment>